<feature type="transmembrane region" description="Helical" evidence="1">
    <location>
        <begin position="258"/>
        <end position="276"/>
    </location>
</feature>
<sequence>MQAQQTAGEPQDRTATITDLPPIEPKSYLWGLIVSVTAACVIALTEIGAQSARVVGPDGRAWPFSVLFAGGDDAATGWRAIAAGGMLTGPDDALFQRLLWWHLGVDLVFMIAYGLLLTGLVHAAFRDGIARRVAYAAVAATVLADLVEDLLVAGLLTGAAPATVLPLLGWATAVKWFCLGGAVLAIVVRTVAPYSAPRPDDPRPTLRRIGRALMQHRFAVAFVVPLLVLSVLSGSAVLEQLPDVQRRWVTDGPDGQRQAQMAILALIVVAFLLAMLGRYRTGWARRHPTTPPPPPEEPGRPLLAIWVVGPVLTAIGALVTHWTMDAPVLVGRLLVFCLISLAVVGFSLLLRYAWRRHPERRIPDQPPQFDQLAIGTIRFTGHALALVALTIGGLGLIRSYMSMVILRPELVGPGAGLTAVEADRSTRFFALGVAGVVLPWLLSLAAALLARREVIRSTTSVGTTRPTSLWPRWLVLAAVLVTVVGVATHPGAVGRLGVSAVAIISLAALIGIAAAAGLLIQDRPTAEVFRFLGLKRTPLVSMLVLAVVAVGALSGQTTIHRIVDPAQPPSGPAPADARREPADRLVTDWLGKGGCVITVGGHQVRPMIMVAAEGGGIRAAYWTVKGLQALETGTAGKKGCGSHSVLFSAGASGGSVGLTVARFSGTPSAPGTDRAVAAVEEMARPDPLARGVVGTFVRDPLYGATGVPLPADGVAPARTWADRARLLEIGWSGGVDADSWGSRSFTTADDELSPATGPLILNSTSVANRCRVWISQVDLSRAPAATLAPAGGEQRCDGRDATGPRTIDLISAYTTAAPATPTAGRPVPAGTEDCLHSLQSVTAAMLTARFPYVTPGGVVGPCAPPSGAGEGGWPRTQLIDGGYTENSGLATITDLSVSWLAQVRQHNEQAVRPGSTAPLIVPFVVFLSNEEGKAAQLRAPAPLQSEVLLPPIEFLRGQGTLNTTDALLQRAANAVRTTSICPDAATAALDCATIVNQLPRRVIVVDRGAQPEVTAPLGWVLSQASMTSLDQSMADAQRLHCGDASEDPACVLGYGGLGDLIGYLDRPAGGG</sequence>
<keyword evidence="3" id="KW-1185">Reference proteome</keyword>
<feature type="transmembrane region" description="Helical" evidence="1">
    <location>
        <begin position="28"/>
        <end position="49"/>
    </location>
</feature>
<keyword evidence="1" id="KW-1133">Transmembrane helix</keyword>
<dbReference type="Proteomes" id="UP001501490">
    <property type="component" value="Unassembled WGS sequence"/>
</dbReference>
<accession>A0ABP7AVM6</accession>
<feature type="transmembrane region" description="Helical" evidence="1">
    <location>
        <begin position="470"/>
        <end position="490"/>
    </location>
</feature>
<feature type="transmembrane region" description="Helical" evidence="1">
    <location>
        <begin position="168"/>
        <end position="188"/>
    </location>
</feature>
<organism evidence="2 3">
    <name type="scientific">Microlunatus ginsengisoli</name>
    <dbReference type="NCBI Taxonomy" id="363863"/>
    <lineage>
        <taxon>Bacteria</taxon>
        <taxon>Bacillati</taxon>
        <taxon>Actinomycetota</taxon>
        <taxon>Actinomycetes</taxon>
        <taxon>Propionibacteriales</taxon>
        <taxon>Propionibacteriaceae</taxon>
        <taxon>Microlunatus</taxon>
    </lineage>
</organism>
<dbReference type="RefSeq" id="WP_344809606.1">
    <property type="nucleotide sequence ID" value="NZ_BAABAB010000050.1"/>
</dbReference>
<proteinExistence type="predicted"/>
<feature type="transmembrane region" description="Helical" evidence="1">
    <location>
        <begin position="133"/>
        <end position="156"/>
    </location>
</feature>
<feature type="transmembrane region" description="Helical" evidence="1">
    <location>
        <begin position="218"/>
        <end position="238"/>
    </location>
</feature>
<reference evidence="3" key="1">
    <citation type="journal article" date="2019" name="Int. J. Syst. Evol. Microbiol.">
        <title>The Global Catalogue of Microorganisms (GCM) 10K type strain sequencing project: providing services to taxonomists for standard genome sequencing and annotation.</title>
        <authorList>
            <consortium name="The Broad Institute Genomics Platform"/>
            <consortium name="The Broad Institute Genome Sequencing Center for Infectious Disease"/>
            <person name="Wu L."/>
            <person name="Ma J."/>
        </authorList>
    </citation>
    <scope>NUCLEOTIDE SEQUENCE [LARGE SCALE GENOMIC DNA]</scope>
    <source>
        <strain evidence="3">JCM 16929</strain>
    </source>
</reference>
<evidence type="ECO:0000313" key="3">
    <source>
        <dbReference type="Proteomes" id="UP001501490"/>
    </source>
</evidence>
<dbReference type="EMBL" id="BAABAB010000050">
    <property type="protein sequence ID" value="GAA3640655.1"/>
    <property type="molecule type" value="Genomic_DNA"/>
</dbReference>
<evidence type="ECO:0008006" key="4">
    <source>
        <dbReference type="Google" id="ProtNLM"/>
    </source>
</evidence>
<feature type="transmembrane region" description="Helical" evidence="1">
    <location>
        <begin position="329"/>
        <end position="354"/>
    </location>
</feature>
<feature type="transmembrane region" description="Helical" evidence="1">
    <location>
        <begin position="101"/>
        <end position="121"/>
    </location>
</feature>
<evidence type="ECO:0000256" key="1">
    <source>
        <dbReference type="SAM" id="Phobius"/>
    </source>
</evidence>
<feature type="transmembrane region" description="Helical" evidence="1">
    <location>
        <begin position="539"/>
        <end position="559"/>
    </location>
</feature>
<protein>
    <recommendedName>
        <fullName evidence="4">Patatin-like phospholipase</fullName>
    </recommendedName>
</protein>
<gene>
    <name evidence="2" type="ORF">GCM10022236_49090</name>
</gene>
<comment type="caution">
    <text evidence="2">The sequence shown here is derived from an EMBL/GenBank/DDBJ whole genome shotgun (WGS) entry which is preliminary data.</text>
</comment>
<feature type="transmembrane region" description="Helical" evidence="1">
    <location>
        <begin position="428"/>
        <end position="449"/>
    </location>
</feature>
<keyword evidence="1" id="KW-0812">Transmembrane</keyword>
<evidence type="ECO:0000313" key="2">
    <source>
        <dbReference type="EMBL" id="GAA3640655.1"/>
    </source>
</evidence>
<feature type="transmembrane region" description="Helical" evidence="1">
    <location>
        <begin position="496"/>
        <end position="519"/>
    </location>
</feature>
<name>A0ABP7AVM6_9ACTN</name>
<keyword evidence="1" id="KW-0472">Membrane</keyword>
<feature type="transmembrane region" description="Helical" evidence="1">
    <location>
        <begin position="302"/>
        <end position="323"/>
    </location>
</feature>
<feature type="transmembrane region" description="Helical" evidence="1">
    <location>
        <begin position="375"/>
        <end position="397"/>
    </location>
</feature>